<dbReference type="CDD" id="cd13690">
    <property type="entry name" value="PBP2_GluB"/>
    <property type="match status" value="1"/>
</dbReference>
<keyword evidence="7" id="KW-1185">Reference proteome</keyword>
<keyword evidence="2" id="KW-0813">Transport</keyword>
<keyword evidence="3 4" id="KW-0732">Signal</keyword>
<protein>
    <submittedName>
        <fullName evidence="6">Glutamate transport system substrate-binding protein</fullName>
    </submittedName>
</protein>
<dbReference type="InterPro" id="IPR051455">
    <property type="entry name" value="Bact_solute-bind_prot3"/>
</dbReference>
<dbReference type="PANTHER" id="PTHR30085">
    <property type="entry name" value="AMINO ACID ABC TRANSPORTER PERMEASE"/>
    <property type="match status" value="1"/>
</dbReference>
<dbReference type="PANTHER" id="PTHR30085:SF6">
    <property type="entry name" value="ABC TRANSPORTER GLUTAMINE-BINDING PROTEIN GLNH"/>
    <property type="match status" value="1"/>
</dbReference>
<sequence length="291" mass="30387">MKTSSYLGRFAAAGAALTVLLTGCTSSGSVKDPTPVAGATTFSSLRIGISFDQPGIGVATAGTESNGVTTGTDPKGFDVDTATYVAKALGVQPTSITWVKADPVDRENLIEQGKVDMVVSSYTINDARNARVDFAGPYFIAHQDLLVRRNDEELTSVDRLSGRTLCAAANTTSATNIVARYHGEVALVQPNTFSECVKMLADGDVDAVTTDDVILAGFAAQPQYKGVLKVVGKGFSDEPYGIAVKKGSTELVNQINQALTAYIKDGSWLASLQANVGPSGYKIPNPPTPGS</sequence>
<reference evidence="6 7" key="1">
    <citation type="submission" date="2018-02" db="EMBL/GenBank/DDBJ databases">
        <authorList>
            <person name="Cohen D.B."/>
            <person name="Kent A.D."/>
        </authorList>
    </citation>
    <scope>NUCLEOTIDE SEQUENCE [LARGE SCALE GENOMIC DNA]</scope>
    <source>
        <strain evidence="6">1</strain>
    </source>
</reference>
<dbReference type="GO" id="GO:0005576">
    <property type="term" value="C:extracellular region"/>
    <property type="evidence" value="ECO:0007669"/>
    <property type="project" value="TreeGrafter"/>
</dbReference>
<feature type="domain" description="Solute-binding protein family 3/N-terminal" evidence="5">
    <location>
        <begin position="44"/>
        <end position="279"/>
    </location>
</feature>
<accession>A0A2N9JIM7</accession>
<dbReference type="SMART" id="SM00062">
    <property type="entry name" value="PBPb"/>
    <property type="match status" value="1"/>
</dbReference>
<dbReference type="OrthoDB" id="9807888at2"/>
<dbReference type="GO" id="GO:0006865">
    <property type="term" value="P:amino acid transport"/>
    <property type="evidence" value="ECO:0007669"/>
    <property type="project" value="TreeGrafter"/>
</dbReference>
<dbReference type="PROSITE" id="PS51257">
    <property type="entry name" value="PROKAR_LIPOPROTEIN"/>
    <property type="match status" value="1"/>
</dbReference>
<feature type="signal peptide" evidence="4">
    <location>
        <begin position="1"/>
        <end position="21"/>
    </location>
</feature>
<evidence type="ECO:0000313" key="6">
    <source>
        <dbReference type="EMBL" id="SPD87371.1"/>
    </source>
</evidence>
<evidence type="ECO:0000256" key="3">
    <source>
        <dbReference type="ARBA" id="ARBA00022729"/>
    </source>
</evidence>
<dbReference type="KEGG" id="mgg:MPLG2_2341"/>
<proteinExistence type="inferred from homology"/>
<evidence type="ECO:0000313" key="7">
    <source>
        <dbReference type="Proteomes" id="UP000238164"/>
    </source>
</evidence>
<dbReference type="Pfam" id="PF00497">
    <property type="entry name" value="SBP_bac_3"/>
    <property type="match status" value="1"/>
</dbReference>
<gene>
    <name evidence="6" type="ORF">MPLG2_2341</name>
</gene>
<dbReference type="SUPFAM" id="SSF53850">
    <property type="entry name" value="Periplasmic binding protein-like II"/>
    <property type="match status" value="1"/>
</dbReference>
<dbReference type="Gene3D" id="3.40.190.10">
    <property type="entry name" value="Periplasmic binding protein-like II"/>
    <property type="match status" value="2"/>
</dbReference>
<evidence type="ECO:0000256" key="2">
    <source>
        <dbReference type="ARBA" id="ARBA00022448"/>
    </source>
</evidence>
<dbReference type="RefSeq" id="WP_105186121.1">
    <property type="nucleotide sequence ID" value="NZ_BAAAGO010000062.1"/>
</dbReference>
<evidence type="ECO:0000259" key="5">
    <source>
        <dbReference type="SMART" id="SM00062"/>
    </source>
</evidence>
<comment type="similarity">
    <text evidence="1">Belongs to the bacterial solute-binding protein 3 family.</text>
</comment>
<dbReference type="AlphaFoldDB" id="A0A2N9JIM7"/>
<evidence type="ECO:0000256" key="1">
    <source>
        <dbReference type="ARBA" id="ARBA00010333"/>
    </source>
</evidence>
<dbReference type="InterPro" id="IPR001638">
    <property type="entry name" value="Solute-binding_3/MltF_N"/>
</dbReference>
<dbReference type="EMBL" id="LT985188">
    <property type="protein sequence ID" value="SPD87371.1"/>
    <property type="molecule type" value="Genomic_DNA"/>
</dbReference>
<evidence type="ECO:0000256" key="4">
    <source>
        <dbReference type="SAM" id="SignalP"/>
    </source>
</evidence>
<dbReference type="Proteomes" id="UP000238164">
    <property type="component" value="Chromosome 1"/>
</dbReference>
<organism evidence="6 7">
    <name type="scientific">Micropruina glycogenica</name>
    <dbReference type="NCBI Taxonomy" id="75385"/>
    <lineage>
        <taxon>Bacteria</taxon>
        <taxon>Bacillati</taxon>
        <taxon>Actinomycetota</taxon>
        <taxon>Actinomycetes</taxon>
        <taxon>Propionibacteriales</taxon>
        <taxon>Nocardioidaceae</taxon>
        <taxon>Micropruina</taxon>
    </lineage>
</organism>
<dbReference type="GO" id="GO:0030288">
    <property type="term" value="C:outer membrane-bounded periplasmic space"/>
    <property type="evidence" value="ECO:0007669"/>
    <property type="project" value="TreeGrafter"/>
</dbReference>
<name>A0A2N9JIM7_9ACTN</name>
<feature type="chain" id="PRO_5039582951" evidence="4">
    <location>
        <begin position="22"/>
        <end position="291"/>
    </location>
</feature>